<protein>
    <recommendedName>
        <fullName evidence="4">Response regulatory domain-containing protein</fullName>
    </recommendedName>
</protein>
<dbReference type="SUPFAM" id="SSF52172">
    <property type="entry name" value="CheY-like"/>
    <property type="match status" value="1"/>
</dbReference>
<dbReference type="GO" id="GO:0000160">
    <property type="term" value="P:phosphorelay signal transduction system"/>
    <property type="evidence" value="ECO:0007669"/>
    <property type="project" value="InterPro"/>
</dbReference>
<sequence length="182" mass="20784">MMFPNYGRPKQLPSDSSGRISVGHYRSLETHESDSMQSTNRTILHVDDSAMIRQLVHDHYTELGYQVISIADPREVMAALMENNCQVVISDIEMEPIDGLTLLREIKKEDGGVSVIMLSMRADTNTILRSMRWGADAYIFKPLNDFTRLDAAVMATFRKYEAWWDALQEGRNRNSRNEPSLA</sequence>
<feature type="region of interest" description="Disordered" evidence="3">
    <location>
        <begin position="1"/>
        <end position="21"/>
    </location>
</feature>
<dbReference type="Gene3D" id="3.40.50.2300">
    <property type="match status" value="1"/>
</dbReference>
<dbReference type="SMART" id="SM00448">
    <property type="entry name" value="REC"/>
    <property type="match status" value="1"/>
</dbReference>
<accession>A0A2S8G622</accession>
<dbReference type="InterPro" id="IPR050595">
    <property type="entry name" value="Bact_response_regulator"/>
</dbReference>
<dbReference type="Pfam" id="PF00072">
    <property type="entry name" value="Response_reg"/>
    <property type="match status" value="1"/>
</dbReference>
<evidence type="ECO:0000313" key="6">
    <source>
        <dbReference type="Proteomes" id="UP000238322"/>
    </source>
</evidence>
<evidence type="ECO:0000256" key="3">
    <source>
        <dbReference type="SAM" id="MobiDB-lite"/>
    </source>
</evidence>
<feature type="domain" description="Response regulatory" evidence="4">
    <location>
        <begin position="42"/>
        <end position="156"/>
    </location>
</feature>
<dbReference type="InterPro" id="IPR011006">
    <property type="entry name" value="CheY-like_superfamily"/>
</dbReference>
<dbReference type="PANTHER" id="PTHR44591:SF3">
    <property type="entry name" value="RESPONSE REGULATORY DOMAIN-CONTAINING PROTEIN"/>
    <property type="match status" value="1"/>
</dbReference>
<gene>
    <name evidence="5" type="ORF">C5Y83_03960</name>
</gene>
<evidence type="ECO:0000259" key="4">
    <source>
        <dbReference type="PROSITE" id="PS50110"/>
    </source>
</evidence>
<reference evidence="5 6" key="1">
    <citation type="submission" date="2018-02" db="EMBL/GenBank/DDBJ databases">
        <title>Comparative genomes isolates from brazilian mangrove.</title>
        <authorList>
            <person name="Araujo J.E."/>
            <person name="Taketani R.G."/>
            <person name="Silva M.C.P."/>
            <person name="Loureco M.V."/>
            <person name="Andreote F.D."/>
        </authorList>
    </citation>
    <scope>NUCLEOTIDE SEQUENCE [LARGE SCALE GENOMIC DNA]</scope>
    <source>
        <strain evidence="5 6">Hex-1 MGV</strain>
    </source>
</reference>
<organism evidence="5 6">
    <name type="scientific">Blastopirellula marina</name>
    <dbReference type="NCBI Taxonomy" id="124"/>
    <lineage>
        <taxon>Bacteria</taxon>
        <taxon>Pseudomonadati</taxon>
        <taxon>Planctomycetota</taxon>
        <taxon>Planctomycetia</taxon>
        <taxon>Pirellulales</taxon>
        <taxon>Pirellulaceae</taxon>
        <taxon>Blastopirellula</taxon>
    </lineage>
</organism>
<dbReference type="InterPro" id="IPR001789">
    <property type="entry name" value="Sig_transdc_resp-reg_receiver"/>
</dbReference>
<dbReference type="PANTHER" id="PTHR44591">
    <property type="entry name" value="STRESS RESPONSE REGULATOR PROTEIN 1"/>
    <property type="match status" value="1"/>
</dbReference>
<proteinExistence type="predicted"/>
<name>A0A2S8G622_9BACT</name>
<dbReference type="Proteomes" id="UP000238322">
    <property type="component" value="Unassembled WGS sequence"/>
</dbReference>
<evidence type="ECO:0000256" key="2">
    <source>
        <dbReference type="PROSITE-ProRule" id="PRU00169"/>
    </source>
</evidence>
<evidence type="ECO:0000313" key="5">
    <source>
        <dbReference type="EMBL" id="PQO39898.1"/>
    </source>
</evidence>
<evidence type="ECO:0000256" key="1">
    <source>
        <dbReference type="ARBA" id="ARBA00022553"/>
    </source>
</evidence>
<dbReference type="EMBL" id="PUHY01000004">
    <property type="protein sequence ID" value="PQO39898.1"/>
    <property type="molecule type" value="Genomic_DNA"/>
</dbReference>
<dbReference type="CDD" id="cd00156">
    <property type="entry name" value="REC"/>
    <property type="match status" value="1"/>
</dbReference>
<dbReference type="AlphaFoldDB" id="A0A2S8G622"/>
<keyword evidence="1 2" id="KW-0597">Phosphoprotein</keyword>
<comment type="caution">
    <text evidence="5">The sequence shown here is derived from an EMBL/GenBank/DDBJ whole genome shotgun (WGS) entry which is preliminary data.</text>
</comment>
<feature type="modified residue" description="4-aspartylphosphate" evidence="2">
    <location>
        <position position="91"/>
    </location>
</feature>
<dbReference type="PROSITE" id="PS50110">
    <property type="entry name" value="RESPONSE_REGULATORY"/>
    <property type="match status" value="1"/>
</dbReference>